<dbReference type="GO" id="GO:0005886">
    <property type="term" value="C:plasma membrane"/>
    <property type="evidence" value="ECO:0007669"/>
    <property type="project" value="UniProtKB-SubCell"/>
</dbReference>
<organism evidence="7 8">
    <name type="scientific">Ferroacidibacillus organovorans</name>
    <dbReference type="NCBI Taxonomy" id="1765683"/>
    <lineage>
        <taxon>Bacteria</taxon>
        <taxon>Bacillati</taxon>
        <taxon>Bacillota</taxon>
        <taxon>Bacilli</taxon>
        <taxon>Bacillales</taxon>
        <taxon>Alicyclobacillaceae</taxon>
        <taxon>Ferroacidibacillus</taxon>
    </lineage>
</organism>
<feature type="transmembrane region" description="Helical" evidence="6">
    <location>
        <begin position="399"/>
        <end position="422"/>
    </location>
</feature>
<dbReference type="Pfam" id="PF13520">
    <property type="entry name" value="AA_permease_2"/>
    <property type="match status" value="1"/>
</dbReference>
<evidence type="ECO:0000256" key="5">
    <source>
        <dbReference type="ARBA" id="ARBA00023136"/>
    </source>
</evidence>
<feature type="transmembrane region" description="Helical" evidence="6">
    <location>
        <begin position="39"/>
        <end position="65"/>
    </location>
</feature>
<evidence type="ECO:0000313" key="7">
    <source>
        <dbReference type="EMBL" id="KUO94714.1"/>
    </source>
</evidence>
<reference evidence="7 8" key="1">
    <citation type="submission" date="2015-12" db="EMBL/GenBank/DDBJ databases">
        <title>Draft genome sequence of Acidibacillus ferrooxidans ITV001, isolated from a chalcopyrite acid mine drainage site in Brazil.</title>
        <authorList>
            <person name="Dall'Agnol H."/>
            <person name="Nancucheo I."/>
            <person name="Johnson B."/>
            <person name="Oliveira R."/>
            <person name="Leite L."/>
            <person name="Pylro V."/>
            <person name="Nunes G.L."/>
            <person name="Tzotzos G."/>
            <person name="Fernandes G.R."/>
            <person name="Dutra J."/>
            <person name="Orellana S.C."/>
            <person name="Oliveira G."/>
        </authorList>
    </citation>
    <scope>NUCLEOTIDE SEQUENCE [LARGE SCALE GENOMIC DNA]</scope>
    <source>
        <strain evidence="8">ITV01</strain>
    </source>
</reference>
<keyword evidence="4 6" id="KW-1133">Transmembrane helix</keyword>
<evidence type="ECO:0000313" key="8">
    <source>
        <dbReference type="Proteomes" id="UP000053557"/>
    </source>
</evidence>
<dbReference type="Gene3D" id="1.20.1740.10">
    <property type="entry name" value="Amino acid/polyamine transporter I"/>
    <property type="match status" value="1"/>
</dbReference>
<keyword evidence="2" id="KW-1003">Cell membrane</keyword>
<dbReference type="OrthoDB" id="9762947at2"/>
<evidence type="ECO:0000256" key="6">
    <source>
        <dbReference type="SAM" id="Phobius"/>
    </source>
</evidence>
<dbReference type="RefSeq" id="WP_067720308.1">
    <property type="nucleotide sequence ID" value="NZ_LPVJ01000071.1"/>
</dbReference>
<name>A0A124IVM5_9BACL</name>
<dbReference type="Proteomes" id="UP000053557">
    <property type="component" value="Unassembled WGS sequence"/>
</dbReference>
<dbReference type="PANTHER" id="PTHR42770:SF11">
    <property type="entry name" value="INNER MEMBRANE TRANSPORT PROTEIN YBAT"/>
    <property type="match status" value="1"/>
</dbReference>
<feature type="transmembrane region" description="Helical" evidence="6">
    <location>
        <begin position="335"/>
        <end position="354"/>
    </location>
</feature>
<proteinExistence type="predicted"/>
<evidence type="ECO:0000256" key="3">
    <source>
        <dbReference type="ARBA" id="ARBA00022692"/>
    </source>
</evidence>
<dbReference type="GO" id="GO:0022857">
    <property type="term" value="F:transmembrane transporter activity"/>
    <property type="evidence" value="ECO:0007669"/>
    <property type="project" value="InterPro"/>
</dbReference>
<feature type="transmembrane region" description="Helical" evidence="6">
    <location>
        <begin position="125"/>
        <end position="143"/>
    </location>
</feature>
<keyword evidence="3 6" id="KW-0812">Transmembrane</keyword>
<comment type="subcellular location">
    <subcellularLocation>
        <location evidence="1">Cell membrane</location>
        <topology evidence="1">Multi-pass membrane protein</topology>
    </subcellularLocation>
</comment>
<feature type="transmembrane region" description="Helical" evidence="6">
    <location>
        <begin position="86"/>
        <end position="113"/>
    </location>
</feature>
<dbReference type="InterPro" id="IPR002293">
    <property type="entry name" value="AA/rel_permease1"/>
</dbReference>
<feature type="transmembrane region" description="Helical" evidence="6">
    <location>
        <begin position="360"/>
        <end position="387"/>
    </location>
</feature>
<protein>
    <recommendedName>
        <fullName evidence="9">Amino acid permease/ SLC12A domain-containing protein</fullName>
    </recommendedName>
</protein>
<feature type="transmembrane region" description="Helical" evidence="6">
    <location>
        <begin position="196"/>
        <end position="221"/>
    </location>
</feature>
<keyword evidence="8" id="KW-1185">Reference proteome</keyword>
<dbReference type="PANTHER" id="PTHR42770">
    <property type="entry name" value="AMINO ACID TRANSPORTER-RELATED"/>
    <property type="match status" value="1"/>
</dbReference>
<feature type="transmembrane region" description="Helical" evidence="6">
    <location>
        <begin position="428"/>
        <end position="447"/>
    </location>
</feature>
<gene>
    <name evidence="7" type="ORF">ATW55_02300</name>
</gene>
<evidence type="ECO:0008006" key="9">
    <source>
        <dbReference type="Google" id="ProtNLM"/>
    </source>
</evidence>
<dbReference type="InterPro" id="IPR050367">
    <property type="entry name" value="APC_superfamily"/>
</dbReference>
<feature type="transmembrane region" description="Helical" evidence="6">
    <location>
        <begin position="233"/>
        <end position="251"/>
    </location>
</feature>
<accession>A0A124IVM5</accession>
<dbReference type="EMBL" id="LPVJ01000071">
    <property type="protein sequence ID" value="KUO94714.1"/>
    <property type="molecule type" value="Genomic_DNA"/>
</dbReference>
<keyword evidence="5 6" id="KW-0472">Membrane</keyword>
<evidence type="ECO:0000256" key="2">
    <source>
        <dbReference type="ARBA" id="ARBA00022475"/>
    </source>
</evidence>
<feature type="transmembrane region" description="Helical" evidence="6">
    <location>
        <begin position="271"/>
        <end position="291"/>
    </location>
</feature>
<evidence type="ECO:0000256" key="4">
    <source>
        <dbReference type="ARBA" id="ARBA00022989"/>
    </source>
</evidence>
<feature type="transmembrane region" description="Helical" evidence="6">
    <location>
        <begin position="12"/>
        <end position="33"/>
    </location>
</feature>
<comment type="caution">
    <text evidence="7">The sequence shown here is derived from an EMBL/GenBank/DDBJ whole genome shotgun (WGS) entry which is preliminary data.</text>
</comment>
<sequence length="469" mass="50595">MAQLNRQALGVWPVVFQSITYMAPGAAVAYSIYLSAQYAGGALTLSVVLALIGALFSAVSIGELARQLPSAGSFYTYTSKTLGGGVGFIVGFMFNFAQSLGAPFLLLIMGQVIQDTISSYLHVTIPWYVWFLLGAVFVFTLSYRGVKLSAKTGIWLGLFELLVFSLLAFTLIAKAGSHNTLSVFNPKLALVKGAGGFGGVFQGMIYCIQAFIGFEGAAALAEETKNPRNVTRAIFWSTVGIGLFYVLTTYAGTVGWGIHNMSSFASNSDPWQVLAVGGWGIGWILVFLAIINSFIANSNAATTVSTRMMFSMGRVGALPRALSYIHPTFETPSRAALAQLVWTLVLGLVCGFSLGPMNGYIMLATVTTIIMIAIYLLANLASLLLYSRQRRAEFSIGKHVVVPLLGIVFFIPPLVTSVYPVPAFPANFATPIIIIWFVLGLVFYFNLRTRNPEALVRAKDVFVSEEASM</sequence>
<evidence type="ECO:0000256" key="1">
    <source>
        <dbReference type="ARBA" id="ARBA00004651"/>
    </source>
</evidence>
<dbReference type="AlphaFoldDB" id="A0A124IVM5"/>
<dbReference type="PIRSF" id="PIRSF006060">
    <property type="entry name" value="AA_transporter"/>
    <property type="match status" value="1"/>
</dbReference>
<feature type="transmembrane region" description="Helical" evidence="6">
    <location>
        <begin position="155"/>
        <end position="176"/>
    </location>
</feature>